<comment type="similarity">
    <text evidence="10">Belongs to the PlsY family.</text>
</comment>
<evidence type="ECO:0000313" key="11">
    <source>
        <dbReference type="EMBL" id="PIW65968.1"/>
    </source>
</evidence>
<dbReference type="Pfam" id="PF02660">
    <property type="entry name" value="G3P_acyltransf"/>
    <property type="match status" value="1"/>
</dbReference>
<organism evidence="11 12">
    <name type="scientific">Candidatus Taenaricola geysiri</name>
    <dbReference type="NCBI Taxonomy" id="1974752"/>
    <lineage>
        <taxon>Bacteria</taxon>
        <taxon>Pseudomonadati</taxon>
        <taxon>Candidatus Omnitrophota</taxon>
        <taxon>Candidatus Taenaricola</taxon>
    </lineage>
</organism>
<feature type="transmembrane region" description="Helical" evidence="10">
    <location>
        <begin position="55"/>
        <end position="77"/>
    </location>
</feature>
<keyword evidence="7 10" id="KW-0472">Membrane</keyword>
<name>A0A2J0LDM8_9BACT</name>
<keyword evidence="3 10" id="KW-0808">Transferase</keyword>
<proteinExistence type="inferred from homology"/>
<comment type="catalytic activity">
    <reaction evidence="10">
        <text>an acyl phosphate + sn-glycerol 3-phosphate = a 1-acyl-sn-glycero-3-phosphate + phosphate</text>
        <dbReference type="Rhea" id="RHEA:34075"/>
        <dbReference type="ChEBI" id="CHEBI:43474"/>
        <dbReference type="ChEBI" id="CHEBI:57597"/>
        <dbReference type="ChEBI" id="CHEBI:57970"/>
        <dbReference type="ChEBI" id="CHEBI:59918"/>
        <dbReference type="EC" id="2.3.1.275"/>
    </reaction>
</comment>
<keyword evidence="6 10" id="KW-0443">Lipid metabolism</keyword>
<comment type="pathway">
    <text evidence="10">Lipid metabolism; phospholipid metabolism.</text>
</comment>
<dbReference type="PANTHER" id="PTHR30309">
    <property type="entry name" value="INNER MEMBRANE PROTEIN YGIH"/>
    <property type="match status" value="1"/>
</dbReference>
<feature type="transmembrane region" description="Helical" evidence="10">
    <location>
        <begin position="145"/>
        <end position="164"/>
    </location>
</feature>
<keyword evidence="5 10" id="KW-1133">Transmembrane helix</keyword>
<dbReference type="GO" id="GO:0008654">
    <property type="term" value="P:phospholipid biosynthetic process"/>
    <property type="evidence" value="ECO:0007669"/>
    <property type="project" value="UniProtKB-UniRule"/>
</dbReference>
<evidence type="ECO:0000256" key="5">
    <source>
        <dbReference type="ARBA" id="ARBA00022989"/>
    </source>
</evidence>
<dbReference type="NCBIfam" id="TIGR00023">
    <property type="entry name" value="glycerol-3-phosphate 1-O-acyltransferase PlsY"/>
    <property type="match status" value="1"/>
</dbReference>
<dbReference type="EMBL" id="PFGP01000127">
    <property type="protein sequence ID" value="PIW65968.1"/>
    <property type="molecule type" value="Genomic_DNA"/>
</dbReference>
<accession>A0A2J0LDM8</accession>
<keyword evidence="9 10" id="KW-1208">Phospholipid metabolism</keyword>
<dbReference type="Proteomes" id="UP000231267">
    <property type="component" value="Unassembled WGS sequence"/>
</dbReference>
<dbReference type="PANTHER" id="PTHR30309:SF0">
    <property type="entry name" value="GLYCEROL-3-PHOSPHATE ACYLTRANSFERASE-RELATED"/>
    <property type="match status" value="1"/>
</dbReference>
<dbReference type="AlphaFoldDB" id="A0A2J0LDM8"/>
<comment type="subunit">
    <text evidence="10">Probably interacts with PlsX.</text>
</comment>
<evidence type="ECO:0000256" key="3">
    <source>
        <dbReference type="ARBA" id="ARBA00022679"/>
    </source>
</evidence>
<comment type="function">
    <text evidence="10">Catalyzes the transfer of an acyl group from acyl-phosphate (acyl-PO(4)) to glycerol-3-phosphate (G3P) to form lysophosphatidic acid (LPA). This enzyme utilizes acyl-phosphate as fatty acyl donor, but not acyl-CoA or acyl-ACP.</text>
</comment>
<keyword evidence="11" id="KW-0012">Acyltransferase</keyword>
<comment type="subcellular location">
    <subcellularLocation>
        <location evidence="10">Cell membrane</location>
        <topology evidence="10">Multi-pass membrane protein</topology>
    </subcellularLocation>
</comment>
<comment type="caution">
    <text evidence="11">The sequence shown here is derived from an EMBL/GenBank/DDBJ whole genome shotgun (WGS) entry which is preliminary data.</text>
</comment>
<feature type="transmembrane region" description="Helical" evidence="10">
    <location>
        <begin position="118"/>
        <end position="139"/>
    </location>
</feature>
<protein>
    <recommendedName>
        <fullName evidence="10">Glycerol-3-phosphate acyltransferase</fullName>
    </recommendedName>
    <alternativeName>
        <fullName evidence="10">Acyl-PO4 G3P acyltransferase</fullName>
    </alternativeName>
    <alternativeName>
        <fullName evidence="10">Acyl-phosphate--glycerol-3-phosphate acyltransferase</fullName>
    </alternativeName>
    <alternativeName>
        <fullName evidence="10">G3P acyltransferase</fullName>
        <shortName evidence="10">GPAT</shortName>
        <ecNumber evidence="10">2.3.1.275</ecNumber>
    </alternativeName>
    <alternativeName>
        <fullName evidence="10">Lysophosphatidic acid synthase</fullName>
        <shortName evidence="10">LPA synthase</shortName>
    </alternativeName>
</protein>
<keyword evidence="8 10" id="KW-0594">Phospholipid biosynthesis</keyword>
<dbReference type="HAMAP" id="MF_01043">
    <property type="entry name" value="PlsY"/>
    <property type="match status" value="1"/>
</dbReference>
<evidence type="ECO:0000313" key="12">
    <source>
        <dbReference type="Proteomes" id="UP000231267"/>
    </source>
</evidence>
<evidence type="ECO:0000256" key="8">
    <source>
        <dbReference type="ARBA" id="ARBA00023209"/>
    </source>
</evidence>
<feature type="transmembrane region" description="Helical" evidence="10">
    <location>
        <begin position="83"/>
        <end position="106"/>
    </location>
</feature>
<keyword evidence="2 10" id="KW-0444">Lipid biosynthesis</keyword>
<evidence type="ECO:0000256" key="10">
    <source>
        <dbReference type="HAMAP-Rule" id="MF_01043"/>
    </source>
</evidence>
<dbReference type="InterPro" id="IPR003811">
    <property type="entry name" value="G3P_acylTferase_PlsY"/>
</dbReference>
<dbReference type="SMART" id="SM01207">
    <property type="entry name" value="G3P_acyltransf"/>
    <property type="match status" value="1"/>
</dbReference>
<dbReference type="GO" id="GO:0005886">
    <property type="term" value="C:plasma membrane"/>
    <property type="evidence" value="ECO:0007669"/>
    <property type="project" value="UniProtKB-SubCell"/>
</dbReference>
<evidence type="ECO:0000256" key="2">
    <source>
        <dbReference type="ARBA" id="ARBA00022516"/>
    </source>
</evidence>
<evidence type="ECO:0000256" key="7">
    <source>
        <dbReference type="ARBA" id="ARBA00023136"/>
    </source>
</evidence>
<gene>
    <name evidence="10 11" type="primary">plsY</name>
    <name evidence="11" type="ORF">COW11_05725</name>
</gene>
<dbReference type="GO" id="GO:0043772">
    <property type="term" value="F:acyl-phosphate glycerol-3-phosphate acyltransferase activity"/>
    <property type="evidence" value="ECO:0007669"/>
    <property type="project" value="UniProtKB-UniRule"/>
</dbReference>
<feature type="transmembrane region" description="Helical" evidence="10">
    <location>
        <begin position="6"/>
        <end position="24"/>
    </location>
</feature>
<dbReference type="EC" id="2.3.1.275" evidence="10"/>
<sequence>MIRLILSLTVSYLIGSVPTGYIFARLLKGIDIRKHGSGNIGATNVFRTVGKIPGIAVLLLDALKGFMAVALSVGFFYDKNSSMNIEWFCIASAMAAVAGHIWTIFLKFKGGKGVATGLGALIALMHQVAFSCLGVWAVVFAITRIVSISSLAASIALPVFAWLFNRPLELKALAVTLSILSIYKHIPNIKRLLKGEEKKLV</sequence>
<keyword evidence="1 10" id="KW-1003">Cell membrane</keyword>
<evidence type="ECO:0000256" key="9">
    <source>
        <dbReference type="ARBA" id="ARBA00023264"/>
    </source>
</evidence>
<evidence type="ECO:0000256" key="6">
    <source>
        <dbReference type="ARBA" id="ARBA00023098"/>
    </source>
</evidence>
<evidence type="ECO:0000256" key="4">
    <source>
        <dbReference type="ARBA" id="ARBA00022692"/>
    </source>
</evidence>
<reference evidence="11 12" key="1">
    <citation type="submission" date="2017-09" db="EMBL/GenBank/DDBJ databases">
        <title>Depth-based differentiation of microbial function through sediment-hosted aquifers and enrichment of novel symbionts in the deep terrestrial subsurface.</title>
        <authorList>
            <person name="Probst A.J."/>
            <person name="Ladd B."/>
            <person name="Jarett J.K."/>
            <person name="Geller-Mcgrath D.E."/>
            <person name="Sieber C.M."/>
            <person name="Emerson J.B."/>
            <person name="Anantharaman K."/>
            <person name="Thomas B.C."/>
            <person name="Malmstrom R."/>
            <person name="Stieglmeier M."/>
            <person name="Klingl A."/>
            <person name="Woyke T."/>
            <person name="Ryan C.M."/>
            <person name="Banfield J.F."/>
        </authorList>
    </citation>
    <scope>NUCLEOTIDE SEQUENCE [LARGE SCALE GENOMIC DNA]</scope>
    <source>
        <strain evidence="11">CG12_big_fil_rev_8_21_14_0_65_43_15</strain>
    </source>
</reference>
<dbReference type="UniPathway" id="UPA00085"/>
<keyword evidence="4 10" id="KW-0812">Transmembrane</keyword>
<evidence type="ECO:0000256" key="1">
    <source>
        <dbReference type="ARBA" id="ARBA00022475"/>
    </source>
</evidence>